<comment type="subcellular location">
    <subcellularLocation>
        <location evidence="1 7">Periplasm</location>
    </subcellularLocation>
</comment>
<dbReference type="SUPFAM" id="SSF52833">
    <property type="entry name" value="Thioredoxin-like"/>
    <property type="match status" value="1"/>
</dbReference>
<feature type="domain" description="Thioredoxin-like fold" evidence="9">
    <location>
        <begin position="103"/>
        <end position="228"/>
    </location>
</feature>
<feature type="signal peptide" evidence="7">
    <location>
        <begin position="1"/>
        <end position="20"/>
    </location>
</feature>
<dbReference type="CDD" id="cd03020">
    <property type="entry name" value="DsbA_DsbC_DsbG"/>
    <property type="match status" value="1"/>
</dbReference>
<evidence type="ECO:0000256" key="6">
    <source>
        <dbReference type="ARBA" id="ARBA00023284"/>
    </source>
</evidence>
<evidence type="ECO:0000259" key="8">
    <source>
        <dbReference type="Pfam" id="PF10411"/>
    </source>
</evidence>
<evidence type="ECO:0000313" key="10">
    <source>
        <dbReference type="EMBL" id="SUO96314.1"/>
    </source>
</evidence>
<gene>
    <name evidence="10" type="primary">dsbC_2</name>
    <name evidence="10" type="ORF">NCTC10717_00940</name>
</gene>
<dbReference type="InterPro" id="IPR051470">
    <property type="entry name" value="Thiol:disulfide_interchange"/>
</dbReference>
<feature type="chain" id="PRO_5016482123" description="Thiol:disulfide interchange protein" evidence="7">
    <location>
        <begin position="21"/>
        <end position="235"/>
    </location>
</feature>
<dbReference type="InterPro" id="IPR018950">
    <property type="entry name" value="DiS-bond_isomerase_DsbC/G_N"/>
</dbReference>
<evidence type="ECO:0000256" key="3">
    <source>
        <dbReference type="ARBA" id="ARBA00022729"/>
    </source>
</evidence>
<evidence type="ECO:0000256" key="4">
    <source>
        <dbReference type="ARBA" id="ARBA00022764"/>
    </source>
</evidence>
<dbReference type="PANTHER" id="PTHR35272">
    <property type="entry name" value="THIOL:DISULFIDE INTERCHANGE PROTEIN DSBC-RELATED"/>
    <property type="match status" value="1"/>
</dbReference>
<dbReference type="InterPro" id="IPR009094">
    <property type="entry name" value="DiS-bond_isomerase_DsbC/G_N_sf"/>
</dbReference>
<feature type="domain" description="Disulphide bond isomerase DsbC/G N-terminal" evidence="8">
    <location>
        <begin position="18"/>
        <end position="75"/>
    </location>
</feature>
<proteinExistence type="inferred from homology"/>
<dbReference type="AlphaFoldDB" id="A0A380MVV3"/>
<dbReference type="SUPFAM" id="SSF54423">
    <property type="entry name" value="DsbC/DsbG N-terminal domain-like"/>
    <property type="match status" value="1"/>
</dbReference>
<comment type="function">
    <text evidence="7">Required for disulfide bond formation in some periplasmic proteins. Acts by transferring its disulfide bond to other proteins and is reduced in the process.</text>
</comment>
<sequence>MHIKPLLLSMLAAVALPALADNEKIITALSPFGVSNMQISDSPIAGLKTVLSDQGIFYASEDGQYFLQGSLVQITPEGPVDLSNVVLIDKLNAMADNMIIYPAKEEKYVVNVFTDITCPYCIRLHEHMAEYNERGITVRYLAFPRAGAESKVADQMEAIWLAEDKQAALNEAKSKSGKSLLKPVKSKIVAEQFNIGVQFGVAGTPAIVLSNGTLIEGYRQPNELLSILESTIKAK</sequence>
<comment type="similarity">
    <text evidence="2 7">Belongs to the thioredoxin family. DsbC subfamily.</text>
</comment>
<dbReference type="Pfam" id="PF10411">
    <property type="entry name" value="DsbC_N"/>
    <property type="match status" value="1"/>
</dbReference>
<evidence type="ECO:0000259" key="9">
    <source>
        <dbReference type="Pfam" id="PF13098"/>
    </source>
</evidence>
<evidence type="ECO:0000256" key="5">
    <source>
        <dbReference type="ARBA" id="ARBA00023157"/>
    </source>
</evidence>
<dbReference type="Pfam" id="PF13098">
    <property type="entry name" value="Thioredoxin_2"/>
    <property type="match status" value="1"/>
</dbReference>
<dbReference type="OrthoDB" id="12976at2"/>
<evidence type="ECO:0000256" key="7">
    <source>
        <dbReference type="RuleBase" id="RU364038"/>
    </source>
</evidence>
<keyword evidence="6 7" id="KW-0676">Redox-active center</keyword>
<dbReference type="Gene3D" id="3.10.450.70">
    <property type="entry name" value="Disulphide bond isomerase, DsbC/G, N-terminal"/>
    <property type="match status" value="1"/>
</dbReference>
<dbReference type="NCBIfam" id="NF008129">
    <property type="entry name" value="PRK10877.1"/>
    <property type="match status" value="1"/>
</dbReference>
<keyword evidence="4 7" id="KW-0574">Periplasm</keyword>
<evidence type="ECO:0000256" key="1">
    <source>
        <dbReference type="ARBA" id="ARBA00004418"/>
    </source>
</evidence>
<protein>
    <recommendedName>
        <fullName evidence="7">Thiol:disulfide interchange protein</fullName>
    </recommendedName>
</protein>
<dbReference type="GO" id="GO:0042597">
    <property type="term" value="C:periplasmic space"/>
    <property type="evidence" value="ECO:0007669"/>
    <property type="project" value="UniProtKB-SubCell"/>
</dbReference>
<organism evidence="10 11">
    <name type="scientific">Suttonella indologenes</name>
    <dbReference type="NCBI Taxonomy" id="13276"/>
    <lineage>
        <taxon>Bacteria</taxon>
        <taxon>Pseudomonadati</taxon>
        <taxon>Pseudomonadota</taxon>
        <taxon>Gammaproteobacteria</taxon>
        <taxon>Cardiobacteriales</taxon>
        <taxon>Cardiobacteriaceae</taxon>
        <taxon>Suttonella</taxon>
    </lineage>
</organism>
<name>A0A380MVV3_9GAMM</name>
<dbReference type="InterPro" id="IPR036249">
    <property type="entry name" value="Thioredoxin-like_sf"/>
</dbReference>
<reference evidence="10 11" key="1">
    <citation type="submission" date="2018-06" db="EMBL/GenBank/DDBJ databases">
        <authorList>
            <consortium name="Pathogen Informatics"/>
            <person name="Doyle S."/>
        </authorList>
    </citation>
    <scope>NUCLEOTIDE SEQUENCE [LARGE SCALE GENOMIC DNA]</scope>
    <source>
        <strain evidence="10 11">NCTC10717</strain>
    </source>
</reference>
<dbReference type="EMBL" id="UHIA01000004">
    <property type="protein sequence ID" value="SUO96314.1"/>
    <property type="molecule type" value="Genomic_DNA"/>
</dbReference>
<keyword evidence="3 7" id="KW-0732">Signal</keyword>
<dbReference type="Proteomes" id="UP000254575">
    <property type="component" value="Unassembled WGS sequence"/>
</dbReference>
<dbReference type="Gene3D" id="3.40.30.10">
    <property type="entry name" value="Glutaredoxin"/>
    <property type="match status" value="1"/>
</dbReference>
<dbReference type="PANTHER" id="PTHR35272:SF3">
    <property type="entry name" value="THIOL:DISULFIDE INTERCHANGE PROTEIN DSBC"/>
    <property type="match status" value="1"/>
</dbReference>
<evidence type="ECO:0000313" key="11">
    <source>
        <dbReference type="Proteomes" id="UP000254575"/>
    </source>
</evidence>
<keyword evidence="5" id="KW-1015">Disulfide bond</keyword>
<dbReference type="InterPro" id="IPR012336">
    <property type="entry name" value="Thioredoxin-like_fold"/>
</dbReference>
<dbReference type="InterPro" id="IPR033954">
    <property type="entry name" value="DiS-bond_Isoase_DsbC/G"/>
</dbReference>
<evidence type="ECO:0000256" key="2">
    <source>
        <dbReference type="ARBA" id="ARBA00009813"/>
    </source>
</evidence>
<accession>A0A380MVV3</accession>
<keyword evidence="11" id="KW-1185">Reference proteome</keyword>